<accession>A0A1M5HPT9</accession>
<dbReference type="Proteomes" id="UP000184076">
    <property type="component" value="Unassembled WGS sequence"/>
</dbReference>
<sequence length="232" mass="25712">MAFLKNLRTKIRAYFIAGLLTVVPLSFTFYVISLLLKHGDKIFNLIPERFNPRTYIPFPIPGLGIALVVLLVLLTGVLVKNYVGGRIVEFGERIVYQIPLVRPIYMAVKQLLIAIFSQSDDSFKRVVLIEYPRRGIYAIAFVTGVPNGEVQSFHSERMINVFLPTTPNPTSGFYLLVPEKETIPLTMTVEDAFKLLISGGLVSPPDARAGNRSRACRPSPASPAGTNDSKES</sequence>
<feature type="transmembrane region" description="Helical" evidence="2">
    <location>
        <begin position="56"/>
        <end position="79"/>
    </location>
</feature>
<keyword evidence="4" id="KW-1185">Reference proteome</keyword>
<evidence type="ECO:0000313" key="4">
    <source>
        <dbReference type="Proteomes" id="UP000184076"/>
    </source>
</evidence>
<protein>
    <submittedName>
        <fullName evidence="3">Uncharacterized membrane protein</fullName>
    </submittedName>
</protein>
<keyword evidence="2" id="KW-1133">Transmembrane helix</keyword>
<dbReference type="EMBL" id="FQVB01000047">
    <property type="protein sequence ID" value="SHG17950.1"/>
    <property type="molecule type" value="Genomic_DNA"/>
</dbReference>
<proteinExistence type="predicted"/>
<gene>
    <name evidence="3" type="ORF">SAMN02745206_03407</name>
</gene>
<dbReference type="RefSeq" id="WP_073041647.1">
    <property type="nucleotide sequence ID" value="NZ_FQVB01000047.1"/>
</dbReference>
<keyword evidence="2" id="KW-0472">Membrane</keyword>
<dbReference type="Pfam" id="PF04367">
    <property type="entry name" value="DUF502"/>
    <property type="match status" value="1"/>
</dbReference>
<name>A0A1M5HPT9_9BACT</name>
<evidence type="ECO:0000256" key="2">
    <source>
        <dbReference type="SAM" id="Phobius"/>
    </source>
</evidence>
<dbReference type="PANTHER" id="PTHR31876:SF26">
    <property type="entry name" value="PROTEIN LIKE COV 2"/>
    <property type="match status" value="1"/>
</dbReference>
<keyword evidence="2" id="KW-0812">Transmembrane</keyword>
<dbReference type="PANTHER" id="PTHR31876">
    <property type="entry name" value="COV-LIKE PROTEIN 1"/>
    <property type="match status" value="1"/>
</dbReference>
<evidence type="ECO:0000256" key="1">
    <source>
        <dbReference type="SAM" id="MobiDB-lite"/>
    </source>
</evidence>
<dbReference type="OrthoDB" id="9780267at2"/>
<dbReference type="InterPro" id="IPR007462">
    <property type="entry name" value="COV1-like"/>
</dbReference>
<feature type="transmembrane region" description="Helical" evidence="2">
    <location>
        <begin position="12"/>
        <end position="36"/>
    </location>
</feature>
<dbReference type="STRING" id="1121391.SAMN02745206_03407"/>
<organism evidence="3 4">
    <name type="scientific">Desulfacinum infernum DSM 9756</name>
    <dbReference type="NCBI Taxonomy" id="1121391"/>
    <lineage>
        <taxon>Bacteria</taxon>
        <taxon>Pseudomonadati</taxon>
        <taxon>Thermodesulfobacteriota</taxon>
        <taxon>Syntrophobacteria</taxon>
        <taxon>Syntrophobacterales</taxon>
        <taxon>Syntrophobacteraceae</taxon>
        <taxon>Desulfacinum</taxon>
    </lineage>
</organism>
<evidence type="ECO:0000313" key="3">
    <source>
        <dbReference type="EMBL" id="SHG17950.1"/>
    </source>
</evidence>
<dbReference type="AlphaFoldDB" id="A0A1M5HPT9"/>
<feature type="region of interest" description="Disordered" evidence="1">
    <location>
        <begin position="205"/>
        <end position="232"/>
    </location>
</feature>
<reference evidence="4" key="1">
    <citation type="submission" date="2016-11" db="EMBL/GenBank/DDBJ databases">
        <authorList>
            <person name="Varghese N."/>
            <person name="Submissions S."/>
        </authorList>
    </citation>
    <scope>NUCLEOTIDE SEQUENCE [LARGE SCALE GENOMIC DNA]</scope>
    <source>
        <strain evidence="4">DSM 9756</strain>
    </source>
</reference>